<evidence type="ECO:0000256" key="1">
    <source>
        <dbReference type="SAM" id="SignalP"/>
    </source>
</evidence>
<name>A0A5C5ZUF6_9BACT</name>
<keyword evidence="1" id="KW-0732">Signal</keyword>
<dbReference type="RefSeq" id="WP_146397509.1">
    <property type="nucleotide sequence ID" value="NZ_SJPQ01000001.1"/>
</dbReference>
<dbReference type="Proteomes" id="UP000315440">
    <property type="component" value="Unassembled WGS sequence"/>
</dbReference>
<accession>A0A5C5ZUF6</accession>
<proteinExistence type="predicted"/>
<dbReference type="EMBL" id="SJPQ01000001">
    <property type="protein sequence ID" value="TWT90541.1"/>
    <property type="molecule type" value="Genomic_DNA"/>
</dbReference>
<protein>
    <recommendedName>
        <fullName evidence="2">Lnb N-terminal periplasmic domain-containing protein</fullName>
    </recommendedName>
</protein>
<dbReference type="AlphaFoldDB" id="A0A5C5ZUF6"/>
<gene>
    <name evidence="3" type="ORF">Mal64_09330</name>
</gene>
<sequence precursor="true">MAHVPQQTAAHSASRRRAACCVLLVWAMAVSLAGCQSAEKRLVASNHRDWTPDLAVLPTADFEGDTVEVHNVRYCKYYSPTEYVVDHYDKRFDLSRVQAVDFISMPFGPVPMLAHTLLSFEFAPAEPGGDPEHLAVSVEVRKEKGEEKFNPLLGLARQYEITYVVADERDLLDRQVNAYDMPTYVYRTVAEPADARALLVDMLERANELSEKPEFYDLLTNNCTTNLADHVNELKPSRITYDIGVLLPGLSARKAYAERLLPRDKPFEELEAEALINDRARLAAGSEDFSKAIRR</sequence>
<evidence type="ECO:0000313" key="4">
    <source>
        <dbReference type="Proteomes" id="UP000315440"/>
    </source>
</evidence>
<dbReference type="OrthoDB" id="274718at2"/>
<evidence type="ECO:0000313" key="3">
    <source>
        <dbReference type="EMBL" id="TWT90541.1"/>
    </source>
</evidence>
<feature type="chain" id="PRO_5022813202" description="Lnb N-terminal periplasmic domain-containing protein" evidence="1">
    <location>
        <begin position="34"/>
        <end position="295"/>
    </location>
</feature>
<dbReference type="Pfam" id="PF13387">
    <property type="entry name" value="Lnb_N"/>
    <property type="match status" value="1"/>
</dbReference>
<organism evidence="3 4">
    <name type="scientific">Pseudobythopirellula maris</name>
    <dbReference type="NCBI Taxonomy" id="2527991"/>
    <lineage>
        <taxon>Bacteria</taxon>
        <taxon>Pseudomonadati</taxon>
        <taxon>Planctomycetota</taxon>
        <taxon>Planctomycetia</taxon>
        <taxon>Pirellulales</taxon>
        <taxon>Lacipirellulaceae</taxon>
        <taxon>Pseudobythopirellula</taxon>
    </lineage>
</organism>
<feature type="signal peptide" evidence="1">
    <location>
        <begin position="1"/>
        <end position="33"/>
    </location>
</feature>
<feature type="domain" description="Lnb N-terminal periplasmic" evidence="2">
    <location>
        <begin position="86"/>
        <end position="237"/>
    </location>
</feature>
<comment type="caution">
    <text evidence="3">The sequence shown here is derived from an EMBL/GenBank/DDBJ whole genome shotgun (WGS) entry which is preliminary data.</text>
</comment>
<reference evidence="3 4" key="1">
    <citation type="submission" date="2019-02" db="EMBL/GenBank/DDBJ databases">
        <title>Deep-cultivation of Planctomycetes and their phenomic and genomic characterization uncovers novel biology.</title>
        <authorList>
            <person name="Wiegand S."/>
            <person name="Jogler M."/>
            <person name="Boedeker C."/>
            <person name="Pinto D."/>
            <person name="Vollmers J."/>
            <person name="Rivas-Marin E."/>
            <person name="Kohn T."/>
            <person name="Peeters S.H."/>
            <person name="Heuer A."/>
            <person name="Rast P."/>
            <person name="Oberbeckmann S."/>
            <person name="Bunk B."/>
            <person name="Jeske O."/>
            <person name="Meyerdierks A."/>
            <person name="Storesund J.E."/>
            <person name="Kallscheuer N."/>
            <person name="Luecker S."/>
            <person name="Lage O.M."/>
            <person name="Pohl T."/>
            <person name="Merkel B.J."/>
            <person name="Hornburger P."/>
            <person name="Mueller R.-W."/>
            <person name="Bruemmer F."/>
            <person name="Labrenz M."/>
            <person name="Spormann A.M."/>
            <person name="Op Den Camp H."/>
            <person name="Overmann J."/>
            <person name="Amann R."/>
            <person name="Jetten M.S.M."/>
            <person name="Mascher T."/>
            <person name="Medema M.H."/>
            <person name="Devos D.P."/>
            <person name="Kaster A.-K."/>
            <person name="Ovreas L."/>
            <person name="Rohde M."/>
            <person name="Galperin M.Y."/>
            <person name="Jogler C."/>
        </authorList>
    </citation>
    <scope>NUCLEOTIDE SEQUENCE [LARGE SCALE GENOMIC DNA]</scope>
    <source>
        <strain evidence="3 4">Mal64</strain>
    </source>
</reference>
<keyword evidence="4" id="KW-1185">Reference proteome</keyword>
<evidence type="ECO:0000259" key="2">
    <source>
        <dbReference type="Pfam" id="PF13387"/>
    </source>
</evidence>
<dbReference type="InterPro" id="IPR025178">
    <property type="entry name" value="Lnb_N"/>
</dbReference>